<dbReference type="Gene3D" id="3.40.309.10">
    <property type="entry name" value="Aldehyde Dehydrogenase, Chain A, domain 2"/>
    <property type="match status" value="1"/>
</dbReference>
<name>C7Z3E0_FUSV7</name>
<dbReference type="CDD" id="cd07106">
    <property type="entry name" value="ALDH_AldA-AAD23400"/>
    <property type="match status" value="1"/>
</dbReference>
<dbReference type="SUPFAM" id="SSF53720">
    <property type="entry name" value="ALDH-like"/>
    <property type="match status" value="1"/>
</dbReference>
<dbReference type="InParanoid" id="C7Z3E0"/>
<dbReference type="STRING" id="660122.C7Z3E0"/>
<dbReference type="OrthoDB" id="310895at2759"/>
<evidence type="ECO:0000256" key="4">
    <source>
        <dbReference type="ARBA" id="ARBA00049194"/>
    </source>
</evidence>
<dbReference type="FunFam" id="3.40.605.10:FF:000007">
    <property type="entry name" value="NAD/NADP-dependent betaine aldehyde dehydrogenase"/>
    <property type="match status" value="1"/>
</dbReference>
<organism evidence="8 9">
    <name type="scientific">Fusarium vanettenii (strain ATCC MYA-4622 / CBS 123669 / FGSC 9596 / NRRL 45880 / 77-13-4)</name>
    <name type="common">Fusarium solani subsp. pisi</name>
    <dbReference type="NCBI Taxonomy" id="660122"/>
    <lineage>
        <taxon>Eukaryota</taxon>
        <taxon>Fungi</taxon>
        <taxon>Dikarya</taxon>
        <taxon>Ascomycota</taxon>
        <taxon>Pezizomycotina</taxon>
        <taxon>Sordariomycetes</taxon>
        <taxon>Hypocreomycetidae</taxon>
        <taxon>Hypocreales</taxon>
        <taxon>Nectriaceae</taxon>
        <taxon>Fusarium</taxon>
        <taxon>Fusarium solani species complex</taxon>
        <taxon>Fusarium vanettenii</taxon>
    </lineage>
</organism>
<dbReference type="InterPro" id="IPR015590">
    <property type="entry name" value="Aldehyde_DH_dom"/>
</dbReference>
<accession>C7Z3E0</accession>
<feature type="active site" evidence="5">
    <location>
        <position position="251"/>
    </location>
</feature>
<dbReference type="FunFam" id="3.40.309.10:FF:000009">
    <property type="entry name" value="Aldehyde dehydrogenase A"/>
    <property type="match status" value="1"/>
</dbReference>
<protein>
    <recommendedName>
        <fullName evidence="3">aldehyde dehydrogenase (NAD(+))</fullName>
        <ecNumber evidence="3">1.2.1.3</ecNumber>
    </recommendedName>
</protein>
<dbReference type="PROSITE" id="PS00687">
    <property type="entry name" value="ALDEHYDE_DEHYDR_GLU"/>
    <property type="match status" value="1"/>
</dbReference>
<dbReference type="HOGENOM" id="CLU_005391_0_0_1"/>
<dbReference type="InterPro" id="IPR016161">
    <property type="entry name" value="Ald_DH/histidinol_DH"/>
</dbReference>
<dbReference type="InterPro" id="IPR016162">
    <property type="entry name" value="Ald_DH_N"/>
</dbReference>
<dbReference type="AlphaFoldDB" id="C7Z3E0"/>
<proteinExistence type="inferred from homology"/>
<dbReference type="EMBL" id="GG698907">
    <property type="protein sequence ID" value="EEU41639.1"/>
    <property type="molecule type" value="Genomic_DNA"/>
</dbReference>
<evidence type="ECO:0000256" key="2">
    <source>
        <dbReference type="ARBA" id="ARBA00023002"/>
    </source>
</evidence>
<reference evidence="8 9" key="1">
    <citation type="journal article" date="2009" name="PLoS Genet.">
        <title>The genome of Nectria haematococca: contribution of supernumerary chromosomes to gene expansion.</title>
        <authorList>
            <person name="Coleman J.J."/>
            <person name="Rounsley S.D."/>
            <person name="Rodriguez-Carres M."/>
            <person name="Kuo A."/>
            <person name="Wasmann C.C."/>
            <person name="Grimwood J."/>
            <person name="Schmutz J."/>
            <person name="Taga M."/>
            <person name="White G.J."/>
            <person name="Zhou S."/>
            <person name="Schwartz D.C."/>
            <person name="Freitag M."/>
            <person name="Ma L.J."/>
            <person name="Danchin E.G."/>
            <person name="Henrissat B."/>
            <person name="Coutinho P.M."/>
            <person name="Nelson D.R."/>
            <person name="Straney D."/>
            <person name="Napoli C.A."/>
            <person name="Barker B.M."/>
            <person name="Gribskov M."/>
            <person name="Rep M."/>
            <person name="Kroken S."/>
            <person name="Molnar I."/>
            <person name="Rensing C."/>
            <person name="Kennell J.C."/>
            <person name="Zamora J."/>
            <person name="Farman M.L."/>
            <person name="Selker E.U."/>
            <person name="Salamov A."/>
            <person name="Shapiro H."/>
            <person name="Pangilinan J."/>
            <person name="Lindquist E."/>
            <person name="Lamers C."/>
            <person name="Grigoriev I.V."/>
            <person name="Geiser D.M."/>
            <person name="Covert S.F."/>
            <person name="Temporini E."/>
            <person name="Vanetten H.D."/>
        </authorList>
    </citation>
    <scope>NUCLEOTIDE SEQUENCE [LARGE SCALE GENOMIC DNA]</scope>
    <source>
        <strain evidence="9">ATCC MYA-4622 / CBS 123669 / FGSC 9596 / NRRL 45880 / 77-13-4</strain>
    </source>
</reference>
<evidence type="ECO:0000256" key="5">
    <source>
        <dbReference type="PROSITE-ProRule" id="PRU10007"/>
    </source>
</evidence>
<dbReference type="eggNOG" id="KOG2450">
    <property type="taxonomic scope" value="Eukaryota"/>
</dbReference>
<dbReference type="Pfam" id="PF00171">
    <property type="entry name" value="Aldedh"/>
    <property type="match status" value="1"/>
</dbReference>
<dbReference type="EC" id="1.2.1.3" evidence="3"/>
<evidence type="ECO:0000259" key="7">
    <source>
        <dbReference type="Pfam" id="PF00171"/>
    </source>
</evidence>
<dbReference type="InterPro" id="IPR044086">
    <property type="entry name" value="LUC3-like"/>
</dbReference>
<dbReference type="OMA" id="IHKVAPA"/>
<comment type="catalytic activity">
    <reaction evidence="4">
        <text>an aldehyde + NAD(+) + H2O = a carboxylate + NADH + 2 H(+)</text>
        <dbReference type="Rhea" id="RHEA:16185"/>
        <dbReference type="ChEBI" id="CHEBI:15377"/>
        <dbReference type="ChEBI" id="CHEBI:15378"/>
        <dbReference type="ChEBI" id="CHEBI:17478"/>
        <dbReference type="ChEBI" id="CHEBI:29067"/>
        <dbReference type="ChEBI" id="CHEBI:57540"/>
        <dbReference type="ChEBI" id="CHEBI:57945"/>
        <dbReference type="EC" id="1.2.1.3"/>
    </reaction>
</comment>
<dbReference type="Gene3D" id="3.40.605.10">
    <property type="entry name" value="Aldehyde Dehydrogenase, Chain A, domain 1"/>
    <property type="match status" value="1"/>
</dbReference>
<keyword evidence="2 6" id="KW-0560">Oxidoreductase</keyword>
<evidence type="ECO:0000313" key="9">
    <source>
        <dbReference type="Proteomes" id="UP000005206"/>
    </source>
</evidence>
<dbReference type="PANTHER" id="PTHR11699">
    <property type="entry name" value="ALDEHYDE DEHYDROGENASE-RELATED"/>
    <property type="match status" value="1"/>
</dbReference>
<dbReference type="InterPro" id="IPR016163">
    <property type="entry name" value="Ald_DH_C"/>
</dbReference>
<feature type="domain" description="Aldehyde dehydrogenase" evidence="7">
    <location>
        <begin position="25"/>
        <end position="476"/>
    </location>
</feature>
<dbReference type="VEuPathDB" id="FungiDB:NECHADRAFT_54099"/>
<keyword evidence="9" id="KW-1185">Reference proteome</keyword>
<evidence type="ECO:0000313" key="8">
    <source>
        <dbReference type="EMBL" id="EEU41639.1"/>
    </source>
</evidence>
<comment type="similarity">
    <text evidence="1 6">Belongs to the aldehyde dehydrogenase family.</text>
</comment>
<evidence type="ECO:0000256" key="6">
    <source>
        <dbReference type="RuleBase" id="RU003345"/>
    </source>
</evidence>
<gene>
    <name evidence="8" type="ORF">NECHADRAFT_54099</name>
</gene>
<evidence type="ECO:0000256" key="3">
    <source>
        <dbReference type="ARBA" id="ARBA00024226"/>
    </source>
</evidence>
<dbReference type="KEGG" id="nhe:NECHADRAFT_54099"/>
<dbReference type="InterPro" id="IPR029510">
    <property type="entry name" value="Ald_DH_CS_GLU"/>
</dbReference>
<dbReference type="GeneID" id="9676343"/>
<sequence>MAVGTNVKLNFTEFFNITDGKLETTKETVQGVNPSTLEQNPPVPVSTREDVDRTVQAAKKASEAWADVPYKERQAMLAKFADGIDSIKDELVVLLNKEQGKPLQLAHVEIGMAIHFLKGYSQLPDPEEVIEDKPGRRIVTKYVPLGVAVGIVPWNFPVFIAAAKIGPALVAGNAFILKPSPFTPYCDLKLAELALTYFPVGVVQALSGNDDLGPWLTAHPGVDKISFTGSTATGKRVLQSAAGTLKRVTLELGGNDPAIVCSDVNVKEVAPKLAMGALANSGQLCIAIKRIYVHESIYDDLLEALAATVKSLPVGDGLASGTAMGPVQNNLQFDRVKSLLADIQSHDLKLAAGSTGPSDAGKGYFITPTVVDNPPDASRIVVEEPFGPVFPVLKWKDENEVLRRDNDSPMGLGASVWTPDLEKAERLAAKLKVGTVWINSHHELNPSVPFGGAKESGIGAEHGLEGIKSYCNTKSVFINAA</sequence>
<dbReference type="GO" id="GO:0004029">
    <property type="term" value="F:aldehyde dehydrogenase (NAD+) activity"/>
    <property type="evidence" value="ECO:0007669"/>
    <property type="project" value="UniProtKB-EC"/>
</dbReference>
<evidence type="ECO:0000256" key="1">
    <source>
        <dbReference type="ARBA" id="ARBA00009986"/>
    </source>
</evidence>
<dbReference type="Proteomes" id="UP000005206">
    <property type="component" value="Chromosome 12"/>
</dbReference>
<dbReference type="RefSeq" id="XP_003047352.1">
    <property type="nucleotide sequence ID" value="XM_003047306.1"/>
</dbReference>